<name>A0A9N9KDE7_9GLOM</name>
<dbReference type="PANTHER" id="PTHR24301">
    <property type="entry name" value="THROMBOXANE-A SYNTHASE"/>
    <property type="match status" value="1"/>
</dbReference>
<dbReference type="Gene3D" id="1.10.630.10">
    <property type="entry name" value="Cytochrome P450"/>
    <property type="match status" value="1"/>
</dbReference>
<evidence type="ECO:0000313" key="5">
    <source>
        <dbReference type="EMBL" id="CAG8820497.1"/>
    </source>
</evidence>
<dbReference type="AlphaFoldDB" id="A0A9N9KDE7"/>
<keyword evidence="3 4" id="KW-0349">Heme</keyword>
<sequence length="385" mass="44801">ICEIMVDGSRCIILSRPEYIEKLMSTCARRLPYYQGLDEFGFSKHGIAGNDVYEIWRFNRQFFDHVLMSPRFRDYTVKSINKLFEELRWCWQSLGMQNVPNKNDNNNWTLETDFAKWFHAFANEIISVIVTSERTYSIASYYNMQSAVKHEYSDASDWIEKIEAMPVGTEMRSDMLTSLITLNTEKDTDTAKIKTVDGMTYKPMPDEEIRSNLLEAFGGGSDSTANTFCSITYYVCKHLNVKQKMISEIDSVFSKYSNLSYLTRDDLLKLKYCKAIINEALRMIPVTNIITRHMTEECEIAGYKWASGTLFHINISGLHSHPEVWPNPEVFDPDRFYNIDQDDKRLKDKYSLVTFGGGLRICPGRKLAMTQLLLWMSLVYRYYNV</sequence>
<protein>
    <submittedName>
        <fullName evidence="5">21604_t:CDS:1</fullName>
    </submittedName>
</protein>
<dbReference type="Pfam" id="PF00067">
    <property type="entry name" value="p450"/>
    <property type="match status" value="1"/>
</dbReference>
<dbReference type="InterPro" id="IPR036396">
    <property type="entry name" value="Cyt_P450_sf"/>
</dbReference>
<keyword evidence="1 3" id="KW-0479">Metal-binding</keyword>
<dbReference type="PANTHER" id="PTHR24301:SF2">
    <property type="entry name" value="THROMBOXANE-A SYNTHASE"/>
    <property type="match status" value="1"/>
</dbReference>
<dbReference type="PRINTS" id="PR00463">
    <property type="entry name" value="EP450I"/>
</dbReference>
<comment type="caution">
    <text evidence="5">The sequence shown here is derived from an EMBL/GenBank/DDBJ whole genome shotgun (WGS) entry which is preliminary data.</text>
</comment>
<dbReference type="PRINTS" id="PR00385">
    <property type="entry name" value="P450"/>
</dbReference>
<proteinExistence type="inferred from homology"/>
<evidence type="ECO:0000256" key="2">
    <source>
        <dbReference type="ARBA" id="ARBA00023004"/>
    </source>
</evidence>
<dbReference type="GO" id="GO:0020037">
    <property type="term" value="F:heme binding"/>
    <property type="evidence" value="ECO:0007669"/>
    <property type="project" value="InterPro"/>
</dbReference>
<dbReference type="CDD" id="cd00302">
    <property type="entry name" value="cytochrome_P450"/>
    <property type="match status" value="1"/>
</dbReference>
<evidence type="ECO:0000256" key="4">
    <source>
        <dbReference type="RuleBase" id="RU000461"/>
    </source>
</evidence>
<dbReference type="EMBL" id="CAJVQA010049319">
    <property type="protein sequence ID" value="CAG8820497.1"/>
    <property type="molecule type" value="Genomic_DNA"/>
</dbReference>
<keyword evidence="4" id="KW-0503">Monooxygenase</keyword>
<dbReference type="OrthoDB" id="1470350at2759"/>
<keyword evidence="2 3" id="KW-0408">Iron</keyword>
<dbReference type="GO" id="GO:0004497">
    <property type="term" value="F:monooxygenase activity"/>
    <property type="evidence" value="ECO:0007669"/>
    <property type="project" value="UniProtKB-KW"/>
</dbReference>
<feature type="binding site" description="axial binding residue" evidence="3">
    <location>
        <position position="362"/>
    </location>
    <ligand>
        <name>heme</name>
        <dbReference type="ChEBI" id="CHEBI:30413"/>
    </ligand>
    <ligandPart>
        <name>Fe</name>
        <dbReference type="ChEBI" id="CHEBI:18248"/>
    </ligandPart>
</feature>
<gene>
    <name evidence="5" type="ORF">CPELLU_LOCUS19642</name>
</gene>
<comment type="similarity">
    <text evidence="4">Belongs to the cytochrome P450 family.</text>
</comment>
<dbReference type="InterPro" id="IPR001128">
    <property type="entry name" value="Cyt_P450"/>
</dbReference>
<reference evidence="5" key="1">
    <citation type="submission" date="2021-06" db="EMBL/GenBank/DDBJ databases">
        <authorList>
            <person name="Kallberg Y."/>
            <person name="Tangrot J."/>
            <person name="Rosling A."/>
        </authorList>
    </citation>
    <scope>NUCLEOTIDE SEQUENCE</scope>
    <source>
        <strain evidence="5">FL966</strain>
    </source>
</reference>
<organism evidence="5 6">
    <name type="scientific">Cetraspora pellucida</name>
    <dbReference type="NCBI Taxonomy" id="1433469"/>
    <lineage>
        <taxon>Eukaryota</taxon>
        <taxon>Fungi</taxon>
        <taxon>Fungi incertae sedis</taxon>
        <taxon>Mucoromycota</taxon>
        <taxon>Glomeromycotina</taxon>
        <taxon>Glomeromycetes</taxon>
        <taxon>Diversisporales</taxon>
        <taxon>Gigasporaceae</taxon>
        <taxon>Cetraspora</taxon>
    </lineage>
</organism>
<dbReference type="SUPFAM" id="SSF48264">
    <property type="entry name" value="Cytochrome P450"/>
    <property type="match status" value="1"/>
</dbReference>
<dbReference type="GO" id="GO:0016705">
    <property type="term" value="F:oxidoreductase activity, acting on paired donors, with incorporation or reduction of molecular oxygen"/>
    <property type="evidence" value="ECO:0007669"/>
    <property type="project" value="InterPro"/>
</dbReference>
<dbReference type="Proteomes" id="UP000789759">
    <property type="component" value="Unassembled WGS sequence"/>
</dbReference>
<dbReference type="InterPro" id="IPR002401">
    <property type="entry name" value="Cyt_P450_E_grp-I"/>
</dbReference>
<dbReference type="PROSITE" id="PS00086">
    <property type="entry name" value="CYTOCHROME_P450"/>
    <property type="match status" value="1"/>
</dbReference>
<comment type="cofactor">
    <cofactor evidence="3">
        <name>heme</name>
        <dbReference type="ChEBI" id="CHEBI:30413"/>
    </cofactor>
</comment>
<evidence type="ECO:0000256" key="3">
    <source>
        <dbReference type="PIRSR" id="PIRSR602401-1"/>
    </source>
</evidence>
<feature type="non-terminal residue" evidence="5">
    <location>
        <position position="1"/>
    </location>
</feature>
<keyword evidence="6" id="KW-1185">Reference proteome</keyword>
<evidence type="ECO:0000313" key="6">
    <source>
        <dbReference type="Proteomes" id="UP000789759"/>
    </source>
</evidence>
<evidence type="ECO:0000256" key="1">
    <source>
        <dbReference type="ARBA" id="ARBA00022723"/>
    </source>
</evidence>
<accession>A0A9N9KDE7</accession>
<dbReference type="GO" id="GO:0005506">
    <property type="term" value="F:iron ion binding"/>
    <property type="evidence" value="ECO:0007669"/>
    <property type="project" value="InterPro"/>
</dbReference>
<keyword evidence="4" id="KW-0560">Oxidoreductase</keyword>
<dbReference type="InterPro" id="IPR017972">
    <property type="entry name" value="Cyt_P450_CS"/>
</dbReference>
<feature type="non-terminal residue" evidence="5">
    <location>
        <position position="385"/>
    </location>
</feature>